<reference evidence="1" key="1">
    <citation type="submission" date="2014-09" db="EMBL/GenBank/DDBJ databases">
        <authorList>
            <person name="Magalhaes I.L.F."/>
            <person name="Oliveira U."/>
            <person name="Santos F.R."/>
            <person name="Vidigal T.H.D.A."/>
            <person name="Brescovit A.D."/>
            <person name="Santos A.J."/>
        </authorList>
    </citation>
    <scope>NUCLEOTIDE SEQUENCE</scope>
    <source>
        <tissue evidence="1">Shoot tissue taken approximately 20 cm above the soil surface</tissue>
    </source>
</reference>
<reference evidence="1" key="2">
    <citation type="journal article" date="2015" name="Data Brief">
        <title>Shoot transcriptome of the giant reed, Arundo donax.</title>
        <authorList>
            <person name="Barrero R.A."/>
            <person name="Guerrero F.D."/>
            <person name="Moolhuijzen P."/>
            <person name="Goolsby J.A."/>
            <person name="Tidwell J."/>
            <person name="Bellgard S.E."/>
            <person name="Bellgard M.I."/>
        </authorList>
    </citation>
    <scope>NUCLEOTIDE SEQUENCE</scope>
    <source>
        <tissue evidence="1">Shoot tissue taken approximately 20 cm above the soil surface</tissue>
    </source>
</reference>
<sequence length="12" mass="1454">MFWNPRCSSGRL</sequence>
<accession>A0A0A8ZC65</accession>
<name>A0A0A8ZC65_ARUDO</name>
<protein>
    <submittedName>
        <fullName evidence="1">Uncharacterized protein</fullName>
    </submittedName>
</protein>
<dbReference type="EMBL" id="GBRH01261489">
    <property type="protein sequence ID" value="JAD36406.1"/>
    <property type="molecule type" value="Transcribed_RNA"/>
</dbReference>
<proteinExistence type="predicted"/>
<evidence type="ECO:0000313" key="1">
    <source>
        <dbReference type="EMBL" id="JAD36406.1"/>
    </source>
</evidence>
<organism evidence="1">
    <name type="scientific">Arundo donax</name>
    <name type="common">Giant reed</name>
    <name type="synonym">Donax arundinaceus</name>
    <dbReference type="NCBI Taxonomy" id="35708"/>
    <lineage>
        <taxon>Eukaryota</taxon>
        <taxon>Viridiplantae</taxon>
        <taxon>Streptophyta</taxon>
        <taxon>Embryophyta</taxon>
        <taxon>Tracheophyta</taxon>
        <taxon>Spermatophyta</taxon>
        <taxon>Magnoliopsida</taxon>
        <taxon>Liliopsida</taxon>
        <taxon>Poales</taxon>
        <taxon>Poaceae</taxon>
        <taxon>PACMAD clade</taxon>
        <taxon>Arundinoideae</taxon>
        <taxon>Arundineae</taxon>
        <taxon>Arundo</taxon>
    </lineage>
</organism>